<proteinExistence type="inferred from homology"/>
<reference evidence="8 9" key="1">
    <citation type="submission" date="2024-08" db="EMBL/GenBank/DDBJ databases">
        <authorList>
            <person name="Cucini C."/>
            <person name="Frati F."/>
        </authorList>
    </citation>
    <scope>NUCLEOTIDE SEQUENCE [LARGE SCALE GENOMIC DNA]</scope>
</reference>
<dbReference type="SMART" id="SM00014">
    <property type="entry name" value="acidPPc"/>
    <property type="match status" value="1"/>
</dbReference>
<evidence type="ECO:0000256" key="6">
    <source>
        <dbReference type="SAM" id="Phobius"/>
    </source>
</evidence>
<name>A0ABP1QCQ6_9HEXA</name>
<organism evidence="8 9">
    <name type="scientific">Orchesella dallaii</name>
    <dbReference type="NCBI Taxonomy" id="48710"/>
    <lineage>
        <taxon>Eukaryota</taxon>
        <taxon>Metazoa</taxon>
        <taxon>Ecdysozoa</taxon>
        <taxon>Arthropoda</taxon>
        <taxon>Hexapoda</taxon>
        <taxon>Collembola</taxon>
        <taxon>Entomobryomorpha</taxon>
        <taxon>Entomobryoidea</taxon>
        <taxon>Orchesellidae</taxon>
        <taxon>Orchesellinae</taxon>
        <taxon>Orchesella</taxon>
    </lineage>
</organism>
<feature type="domain" description="Phosphatidic acid phosphatase type 2/haloperoxidase" evidence="7">
    <location>
        <begin position="113"/>
        <end position="258"/>
    </location>
</feature>
<dbReference type="InterPro" id="IPR000326">
    <property type="entry name" value="PAP2/HPO"/>
</dbReference>
<comment type="similarity">
    <text evidence="2">Belongs to the PA-phosphatase related phosphoesterase family.</text>
</comment>
<dbReference type="EMBL" id="CAXLJM020000026">
    <property type="protein sequence ID" value="CAL8093916.1"/>
    <property type="molecule type" value="Genomic_DNA"/>
</dbReference>
<keyword evidence="5 6" id="KW-0472">Membrane</keyword>
<sequence length="348" mass="39117">MIQCQYYIKWIANALLFLAAAALLALFLLNVINPTIPALRCDGTKLLDPSISHKFRGDTITVSKLLFVTLLLPLVQIFIIEWFYNRDKRNLYIYGPPESSRWRRTLIHTSRWYRDYFFGIVFMLFLNDVAKTSVNSPRPHWIDSCKPNFTAEACNLGWVDEYNCSNTEISNWKLADARKSFPSGHSALGFFTAIFMTMYQHRRIRKQSLGPVVLVWLHTMWVGWAIFCALSRVADNRHHPIDIGFGGFIGAIGGIFTSTILCGGFGKPMKAAGYQNKVVSGMNGSATIVDGFPSNGNGATVTLPPGTNGGVRHNNHDNKRPSLRRLLSTQSTMTQMSEIAEDRELDSL</sequence>
<dbReference type="Proteomes" id="UP001642540">
    <property type="component" value="Unassembled WGS sequence"/>
</dbReference>
<keyword evidence="3 6" id="KW-0812">Transmembrane</keyword>
<protein>
    <recommendedName>
        <fullName evidence="7">Phosphatidic acid phosphatase type 2/haloperoxidase domain-containing protein</fullName>
    </recommendedName>
</protein>
<feature type="transmembrane region" description="Helical" evidence="6">
    <location>
        <begin position="211"/>
        <end position="233"/>
    </location>
</feature>
<keyword evidence="9" id="KW-1185">Reference proteome</keyword>
<feature type="transmembrane region" description="Helical" evidence="6">
    <location>
        <begin position="245"/>
        <end position="266"/>
    </location>
</feature>
<evidence type="ECO:0000313" key="9">
    <source>
        <dbReference type="Proteomes" id="UP001642540"/>
    </source>
</evidence>
<dbReference type="PANTHER" id="PTHR10165">
    <property type="entry name" value="LIPID PHOSPHATE PHOSPHATASE"/>
    <property type="match status" value="1"/>
</dbReference>
<comment type="subcellular location">
    <subcellularLocation>
        <location evidence="1">Membrane</location>
        <topology evidence="1">Multi-pass membrane protein</topology>
    </subcellularLocation>
</comment>
<dbReference type="InterPro" id="IPR036938">
    <property type="entry name" value="PAP2/HPO_sf"/>
</dbReference>
<dbReference type="InterPro" id="IPR043216">
    <property type="entry name" value="PAP-like"/>
</dbReference>
<keyword evidence="4 6" id="KW-1133">Transmembrane helix</keyword>
<gene>
    <name evidence="8" type="ORF">ODALV1_LOCUS8639</name>
</gene>
<evidence type="ECO:0000256" key="1">
    <source>
        <dbReference type="ARBA" id="ARBA00004141"/>
    </source>
</evidence>
<comment type="caution">
    <text evidence="8">The sequence shown here is derived from an EMBL/GenBank/DDBJ whole genome shotgun (WGS) entry which is preliminary data.</text>
</comment>
<dbReference type="Gene3D" id="1.20.144.10">
    <property type="entry name" value="Phosphatidic acid phosphatase type 2/haloperoxidase"/>
    <property type="match status" value="1"/>
</dbReference>
<accession>A0ABP1QCQ6</accession>
<dbReference type="Pfam" id="PF01569">
    <property type="entry name" value="PAP2"/>
    <property type="match status" value="1"/>
</dbReference>
<evidence type="ECO:0000256" key="4">
    <source>
        <dbReference type="ARBA" id="ARBA00022989"/>
    </source>
</evidence>
<evidence type="ECO:0000259" key="7">
    <source>
        <dbReference type="SMART" id="SM00014"/>
    </source>
</evidence>
<dbReference type="PANTHER" id="PTHR10165:SF103">
    <property type="entry name" value="PHOSPHOLIPID PHOSPHATASE HOMOLOG 1.2 HOMOLOG"/>
    <property type="match status" value="1"/>
</dbReference>
<evidence type="ECO:0000256" key="2">
    <source>
        <dbReference type="ARBA" id="ARBA00008816"/>
    </source>
</evidence>
<dbReference type="SUPFAM" id="SSF48317">
    <property type="entry name" value="Acid phosphatase/Vanadium-dependent haloperoxidase"/>
    <property type="match status" value="1"/>
</dbReference>
<evidence type="ECO:0000313" key="8">
    <source>
        <dbReference type="EMBL" id="CAL8093916.1"/>
    </source>
</evidence>
<evidence type="ECO:0000256" key="5">
    <source>
        <dbReference type="ARBA" id="ARBA00023136"/>
    </source>
</evidence>
<evidence type="ECO:0000256" key="3">
    <source>
        <dbReference type="ARBA" id="ARBA00022692"/>
    </source>
</evidence>
<feature type="transmembrane region" description="Helical" evidence="6">
    <location>
        <begin position="65"/>
        <end position="84"/>
    </location>
</feature>